<evidence type="ECO:0000313" key="2">
    <source>
        <dbReference type="EMBL" id="KAK2094772.1"/>
    </source>
</evidence>
<proteinExistence type="predicted"/>
<feature type="compositionally biased region" description="Polar residues" evidence="1">
    <location>
        <begin position="33"/>
        <end position="46"/>
    </location>
</feature>
<feature type="non-terminal residue" evidence="2">
    <location>
        <position position="1"/>
    </location>
</feature>
<sequence>TSLRHNGTEDPKQPHAISPQSFMRGTSSEDTHTPTTAIFIPNSQGTDPLFVTESGEHSPPIVKEQR</sequence>
<comment type="caution">
    <text evidence="2">The sequence shown here is derived from an EMBL/GenBank/DDBJ whole genome shotgun (WGS) entry which is preliminary data.</text>
</comment>
<organism evidence="2 3">
    <name type="scientific">Saguinus oedipus</name>
    <name type="common">Cotton-top tamarin</name>
    <name type="synonym">Oedipomidas oedipus</name>
    <dbReference type="NCBI Taxonomy" id="9490"/>
    <lineage>
        <taxon>Eukaryota</taxon>
        <taxon>Metazoa</taxon>
        <taxon>Chordata</taxon>
        <taxon>Craniata</taxon>
        <taxon>Vertebrata</taxon>
        <taxon>Euteleostomi</taxon>
        <taxon>Mammalia</taxon>
        <taxon>Eutheria</taxon>
        <taxon>Euarchontoglires</taxon>
        <taxon>Primates</taxon>
        <taxon>Haplorrhini</taxon>
        <taxon>Platyrrhini</taxon>
        <taxon>Cebidae</taxon>
        <taxon>Callitrichinae</taxon>
        <taxon>Saguinus</taxon>
    </lineage>
</organism>
<gene>
    <name evidence="2" type="ORF">P7K49_026188</name>
</gene>
<dbReference type="EMBL" id="JASSZA010000013">
    <property type="protein sequence ID" value="KAK2094772.1"/>
    <property type="molecule type" value="Genomic_DNA"/>
</dbReference>
<keyword evidence="3" id="KW-1185">Reference proteome</keyword>
<evidence type="ECO:0000256" key="1">
    <source>
        <dbReference type="SAM" id="MobiDB-lite"/>
    </source>
</evidence>
<feature type="compositionally biased region" description="Basic and acidic residues" evidence="1">
    <location>
        <begin position="1"/>
        <end position="13"/>
    </location>
</feature>
<feature type="non-terminal residue" evidence="2">
    <location>
        <position position="66"/>
    </location>
</feature>
<evidence type="ECO:0000313" key="3">
    <source>
        <dbReference type="Proteomes" id="UP001266305"/>
    </source>
</evidence>
<reference evidence="2 3" key="1">
    <citation type="submission" date="2023-05" db="EMBL/GenBank/DDBJ databases">
        <title>B98-5 Cell Line De Novo Hybrid Assembly: An Optical Mapping Approach.</title>
        <authorList>
            <person name="Kananen K."/>
            <person name="Auerbach J.A."/>
            <person name="Kautto E."/>
            <person name="Blachly J.S."/>
        </authorList>
    </citation>
    <scope>NUCLEOTIDE SEQUENCE [LARGE SCALE GENOMIC DNA]</scope>
    <source>
        <strain evidence="2">B95-8</strain>
        <tissue evidence="2">Cell line</tissue>
    </source>
</reference>
<accession>A0ABQ9UCH8</accession>
<protein>
    <submittedName>
        <fullName evidence="2">Uncharacterized protein</fullName>
    </submittedName>
</protein>
<dbReference type="Proteomes" id="UP001266305">
    <property type="component" value="Unassembled WGS sequence"/>
</dbReference>
<feature type="region of interest" description="Disordered" evidence="1">
    <location>
        <begin position="1"/>
        <end position="66"/>
    </location>
</feature>
<name>A0ABQ9UCH8_SAGOE</name>